<keyword evidence="1" id="KW-0614">Plasmid</keyword>
<evidence type="ECO:0000313" key="2">
    <source>
        <dbReference type="Proteomes" id="UP000249605"/>
    </source>
</evidence>
<dbReference type="Gene3D" id="4.10.410.40">
    <property type="match status" value="1"/>
</dbReference>
<dbReference type="OrthoDB" id="6976379at2"/>
<accession>A0A2U9SDA6</accession>
<keyword evidence="2" id="KW-1185">Reference proteome</keyword>
<evidence type="ECO:0000313" key="1">
    <source>
        <dbReference type="EMBL" id="AWU95878.1"/>
    </source>
</evidence>
<dbReference type="RefSeq" id="WP_111068627.1">
    <property type="nucleotide sequence ID" value="NZ_CP029830.1"/>
</dbReference>
<proteinExistence type="predicted"/>
<gene>
    <name evidence="1" type="ORF">DM194_16555</name>
</gene>
<sequence>MSGNAVQSAGTRYFIATGANATKKCTTEAEYKALTWTEVEEVEDFGAFGEQYEKVTYKTLGDGAVHKKKGTVDYGSATVKLARIPTGTGQAAVKAAAKNRKTAYNHKIEFDDAPDGGTPTTIYLNAYVMDYTTEIGGNDKVIEASVGLEIDAEPVEVAADDAP</sequence>
<reference evidence="1 2" key="1">
    <citation type="submission" date="2018-06" db="EMBL/GenBank/DDBJ databases">
        <title>Complete genome sequencing of Azospirillum sp. M2T2B2.</title>
        <authorList>
            <person name="Heo J."/>
            <person name="Kim S.-J."/>
            <person name="Kwon S.-W."/>
            <person name="Anandham R."/>
        </authorList>
    </citation>
    <scope>NUCLEOTIDE SEQUENCE [LARGE SCALE GENOMIC DNA]</scope>
    <source>
        <strain evidence="1 2">M2T2B2</strain>
        <plasmid evidence="1 2">unnamed1</plasmid>
    </source>
</reference>
<dbReference type="Proteomes" id="UP000249605">
    <property type="component" value="Plasmid unnamed1"/>
</dbReference>
<evidence type="ECO:0008006" key="3">
    <source>
        <dbReference type="Google" id="ProtNLM"/>
    </source>
</evidence>
<name>A0A2U9SDA6_9PROT</name>
<dbReference type="EMBL" id="CP029830">
    <property type="protein sequence ID" value="AWU95878.1"/>
    <property type="molecule type" value="Genomic_DNA"/>
</dbReference>
<dbReference type="KEGG" id="azm:DM194_16555"/>
<organism evidence="1 2">
    <name type="scientific">Azospirillum ramasamyi</name>
    <dbReference type="NCBI Taxonomy" id="682998"/>
    <lineage>
        <taxon>Bacteria</taxon>
        <taxon>Pseudomonadati</taxon>
        <taxon>Pseudomonadota</taxon>
        <taxon>Alphaproteobacteria</taxon>
        <taxon>Rhodospirillales</taxon>
        <taxon>Azospirillaceae</taxon>
        <taxon>Azospirillum</taxon>
    </lineage>
</organism>
<dbReference type="AlphaFoldDB" id="A0A2U9SDA6"/>
<protein>
    <recommendedName>
        <fullName evidence="3">Phage tail protein</fullName>
    </recommendedName>
</protein>
<geneLocation type="plasmid" evidence="1 2">
    <name>unnamed1</name>
</geneLocation>